<keyword evidence="2" id="KW-1185">Reference proteome</keyword>
<proteinExistence type="predicted"/>
<organism evidence="1 2">
    <name type="scientific">Mucuna pruriens</name>
    <name type="common">Velvet bean</name>
    <name type="synonym">Dolichos pruriens</name>
    <dbReference type="NCBI Taxonomy" id="157652"/>
    <lineage>
        <taxon>Eukaryota</taxon>
        <taxon>Viridiplantae</taxon>
        <taxon>Streptophyta</taxon>
        <taxon>Embryophyta</taxon>
        <taxon>Tracheophyta</taxon>
        <taxon>Spermatophyta</taxon>
        <taxon>Magnoliopsida</taxon>
        <taxon>eudicotyledons</taxon>
        <taxon>Gunneridae</taxon>
        <taxon>Pentapetalae</taxon>
        <taxon>rosids</taxon>
        <taxon>fabids</taxon>
        <taxon>Fabales</taxon>
        <taxon>Fabaceae</taxon>
        <taxon>Papilionoideae</taxon>
        <taxon>50 kb inversion clade</taxon>
        <taxon>NPAAA clade</taxon>
        <taxon>indigoferoid/millettioid clade</taxon>
        <taxon>Phaseoleae</taxon>
        <taxon>Mucuna</taxon>
    </lineage>
</organism>
<feature type="non-terminal residue" evidence="1">
    <location>
        <position position="1"/>
    </location>
</feature>
<sequence>ATIAADDDSQSLDIETKLSGDVRRSAVAAGDWWRTNMTQAEQKLYSDTKLHSYNGRQPWEVVKKTKNLKSGEWLKYEQRGQEVQKSTTEEATSANDSNFVPINDNDIYLEVVGGKNEKGNVYGLGKLTNKFMRSTRIPTNLIDMPMVQQMEVICETIHKLNNELVEKKLRRSHLRRKWCNCRTIMRSKCD</sequence>
<name>A0A371HN99_MUCPR</name>
<accession>A0A371HN99</accession>
<evidence type="ECO:0000313" key="2">
    <source>
        <dbReference type="Proteomes" id="UP000257109"/>
    </source>
</evidence>
<dbReference type="EMBL" id="QJKJ01002107">
    <property type="protein sequence ID" value="RDY04276.1"/>
    <property type="molecule type" value="Genomic_DNA"/>
</dbReference>
<evidence type="ECO:0000313" key="1">
    <source>
        <dbReference type="EMBL" id="RDY04276.1"/>
    </source>
</evidence>
<comment type="caution">
    <text evidence="1">The sequence shown here is derived from an EMBL/GenBank/DDBJ whole genome shotgun (WGS) entry which is preliminary data.</text>
</comment>
<feature type="non-terminal residue" evidence="1">
    <location>
        <position position="190"/>
    </location>
</feature>
<reference evidence="1" key="1">
    <citation type="submission" date="2018-05" db="EMBL/GenBank/DDBJ databases">
        <title>Draft genome of Mucuna pruriens seed.</title>
        <authorList>
            <person name="Nnadi N.E."/>
            <person name="Vos R."/>
            <person name="Hasami M.H."/>
            <person name="Devisetty U.K."/>
            <person name="Aguiy J.C."/>
        </authorList>
    </citation>
    <scope>NUCLEOTIDE SEQUENCE [LARGE SCALE GENOMIC DNA]</scope>
    <source>
        <strain evidence="1">JCA_2017</strain>
    </source>
</reference>
<dbReference type="Proteomes" id="UP000257109">
    <property type="component" value="Unassembled WGS sequence"/>
</dbReference>
<protein>
    <submittedName>
        <fullName evidence="1">Uncharacterized protein</fullName>
    </submittedName>
</protein>
<dbReference type="AlphaFoldDB" id="A0A371HN99"/>
<gene>
    <name evidence="1" type="ORF">CR513_12031</name>
</gene>